<gene>
    <name evidence="1" type="ORF">HJG63_012520</name>
</gene>
<evidence type="ECO:0000313" key="1">
    <source>
        <dbReference type="EMBL" id="KAF6435795.1"/>
    </source>
</evidence>
<keyword evidence="2" id="KW-1185">Reference proteome</keyword>
<reference evidence="1 2" key="1">
    <citation type="journal article" date="2020" name="Nature">
        <title>Six reference-quality genomes reveal evolution of bat adaptations.</title>
        <authorList>
            <person name="Jebb D."/>
            <person name="Huang Z."/>
            <person name="Pippel M."/>
            <person name="Hughes G.M."/>
            <person name="Lavrichenko K."/>
            <person name="Devanna P."/>
            <person name="Winkler S."/>
            <person name="Jermiin L.S."/>
            <person name="Skirmuntt E.C."/>
            <person name="Katzourakis A."/>
            <person name="Burkitt-Gray L."/>
            <person name="Ray D.A."/>
            <person name="Sullivan K.A.M."/>
            <person name="Roscito J.G."/>
            <person name="Kirilenko B.M."/>
            <person name="Davalos L.M."/>
            <person name="Corthals A.P."/>
            <person name="Power M.L."/>
            <person name="Jones G."/>
            <person name="Ransome R.D."/>
            <person name="Dechmann D.K.N."/>
            <person name="Locatelli A.G."/>
            <person name="Puechmaille S.J."/>
            <person name="Fedrigo O."/>
            <person name="Jarvis E.D."/>
            <person name="Hiller M."/>
            <person name="Vernes S.C."/>
            <person name="Myers E.W."/>
            <person name="Teeling E.C."/>
        </authorList>
    </citation>
    <scope>NUCLEOTIDE SEQUENCE [LARGE SCALE GENOMIC DNA]</scope>
    <source>
        <strain evidence="1">MRouAeg1</strain>
        <tissue evidence="1">Muscle</tissue>
    </source>
</reference>
<sequence length="134" mass="14799">MNWGRQSFRESFGYQASVTQFDDVSTMATLSPHTWIGVGHNRGTMDAAGTSIQTSLTLALTPDDLVSPCKSLVPPAQLNQYWCSEQAGLSPQKSIFRHSPFKRLLQLPQPLSLSATQDWVTWHPRLDLPSAVTG</sequence>
<dbReference type="AlphaFoldDB" id="A0A7J8EKJ8"/>
<comment type="caution">
    <text evidence="1">The sequence shown here is derived from an EMBL/GenBank/DDBJ whole genome shotgun (WGS) entry which is preliminary data.</text>
</comment>
<dbReference type="EMBL" id="JACASE010000009">
    <property type="protein sequence ID" value="KAF6435795.1"/>
    <property type="molecule type" value="Genomic_DNA"/>
</dbReference>
<protein>
    <submittedName>
        <fullName evidence="1">Uncharacterized protein</fullName>
    </submittedName>
</protein>
<dbReference type="Proteomes" id="UP000593571">
    <property type="component" value="Unassembled WGS sequence"/>
</dbReference>
<evidence type="ECO:0000313" key="2">
    <source>
        <dbReference type="Proteomes" id="UP000593571"/>
    </source>
</evidence>
<organism evidence="1 2">
    <name type="scientific">Rousettus aegyptiacus</name>
    <name type="common">Egyptian fruit bat</name>
    <name type="synonym">Pteropus aegyptiacus</name>
    <dbReference type="NCBI Taxonomy" id="9407"/>
    <lineage>
        <taxon>Eukaryota</taxon>
        <taxon>Metazoa</taxon>
        <taxon>Chordata</taxon>
        <taxon>Craniata</taxon>
        <taxon>Vertebrata</taxon>
        <taxon>Euteleostomi</taxon>
        <taxon>Mammalia</taxon>
        <taxon>Eutheria</taxon>
        <taxon>Laurasiatheria</taxon>
        <taxon>Chiroptera</taxon>
        <taxon>Yinpterochiroptera</taxon>
        <taxon>Pteropodoidea</taxon>
        <taxon>Pteropodidae</taxon>
        <taxon>Rousettinae</taxon>
        <taxon>Rousettus</taxon>
    </lineage>
</organism>
<name>A0A7J8EKJ8_ROUAE</name>
<proteinExistence type="predicted"/>
<accession>A0A7J8EKJ8</accession>